<keyword evidence="6 7" id="KW-0472">Membrane</keyword>
<proteinExistence type="inferred from homology"/>
<dbReference type="Pfam" id="PF00892">
    <property type="entry name" value="EamA"/>
    <property type="match status" value="2"/>
</dbReference>
<dbReference type="SUPFAM" id="SSF103481">
    <property type="entry name" value="Multidrug resistance efflux transporter EmrE"/>
    <property type="match status" value="2"/>
</dbReference>
<comment type="similarity">
    <text evidence="2">Belongs to the EamA transporter family.</text>
</comment>
<dbReference type="EMBL" id="CP121694">
    <property type="protein sequence ID" value="WRO23360.1"/>
    <property type="molecule type" value="Genomic_DNA"/>
</dbReference>
<organism evidence="9 10">
    <name type="scientific">Metallumcola ferriviriculae</name>
    <dbReference type="NCBI Taxonomy" id="3039180"/>
    <lineage>
        <taxon>Bacteria</taxon>
        <taxon>Bacillati</taxon>
        <taxon>Bacillota</taxon>
        <taxon>Clostridia</taxon>
        <taxon>Neomoorellales</taxon>
        <taxon>Desulfitibacteraceae</taxon>
        <taxon>Metallumcola</taxon>
    </lineage>
</organism>
<dbReference type="GO" id="GO:0005886">
    <property type="term" value="C:plasma membrane"/>
    <property type="evidence" value="ECO:0007669"/>
    <property type="project" value="UniProtKB-SubCell"/>
</dbReference>
<name>A0AAU0USV2_9FIRM</name>
<evidence type="ECO:0000313" key="10">
    <source>
        <dbReference type="Proteomes" id="UP001329915"/>
    </source>
</evidence>
<evidence type="ECO:0000256" key="5">
    <source>
        <dbReference type="ARBA" id="ARBA00022989"/>
    </source>
</evidence>
<feature type="transmembrane region" description="Helical" evidence="7">
    <location>
        <begin position="255"/>
        <end position="274"/>
    </location>
</feature>
<feature type="transmembrane region" description="Helical" evidence="7">
    <location>
        <begin position="185"/>
        <end position="204"/>
    </location>
</feature>
<reference evidence="9 10" key="1">
    <citation type="submission" date="2023-04" db="EMBL/GenBank/DDBJ databases">
        <authorList>
            <person name="Hsu D."/>
        </authorList>
    </citation>
    <scope>NUCLEOTIDE SEQUENCE [LARGE SCALE GENOMIC DNA]</scope>
    <source>
        <strain evidence="9 10">MK1</strain>
    </source>
</reference>
<dbReference type="InterPro" id="IPR037185">
    <property type="entry name" value="EmrE-like"/>
</dbReference>
<keyword evidence="5 7" id="KW-1133">Transmembrane helix</keyword>
<sequence>MITMKKYLPYIASLTVAVIFGFSFMFTKEALNVLAPFQLLGFRFASAVLLLTLLRIAGLIKVDYRGKKLGKLLLLTAFQPLFYFTCETIGVKLTSASEAGMMIAVIPILAAVLGAIFLKERPSMLQFSFIILSVVGVIFIIYMRGSTQSGSDFTGVLILMGAVLAAAVFNILSRANSLKFTPVEITYLMMWVGAVAFNTIGLGRALLDGVPIVEYFHALTDPRAYFAVLYLAVLSSVLAFFLLNFSLSQIEAAQAAVFANLTTVISILAGVLILKEKFYWFHLLGGSMIILGVWGTNYFLRDNTLPSKVDYLNNQAKTT</sequence>
<dbReference type="PANTHER" id="PTHR32322">
    <property type="entry name" value="INNER MEMBRANE TRANSPORTER"/>
    <property type="match status" value="1"/>
</dbReference>
<feature type="domain" description="EamA" evidence="8">
    <location>
        <begin position="10"/>
        <end position="141"/>
    </location>
</feature>
<evidence type="ECO:0000256" key="2">
    <source>
        <dbReference type="ARBA" id="ARBA00007362"/>
    </source>
</evidence>
<feature type="transmembrane region" description="Helical" evidence="7">
    <location>
        <begin position="99"/>
        <end position="118"/>
    </location>
</feature>
<evidence type="ECO:0000256" key="3">
    <source>
        <dbReference type="ARBA" id="ARBA00022475"/>
    </source>
</evidence>
<evidence type="ECO:0000313" key="9">
    <source>
        <dbReference type="EMBL" id="WRO23360.1"/>
    </source>
</evidence>
<evidence type="ECO:0000256" key="6">
    <source>
        <dbReference type="ARBA" id="ARBA00023136"/>
    </source>
</evidence>
<feature type="transmembrane region" description="Helical" evidence="7">
    <location>
        <begin position="280"/>
        <end position="300"/>
    </location>
</feature>
<dbReference type="InterPro" id="IPR050638">
    <property type="entry name" value="AA-Vitamin_Transporters"/>
</dbReference>
<protein>
    <submittedName>
        <fullName evidence="9">DMT family transporter</fullName>
    </submittedName>
</protein>
<comment type="subcellular location">
    <subcellularLocation>
        <location evidence="1">Cell membrane</location>
        <topology evidence="1">Multi-pass membrane protein</topology>
    </subcellularLocation>
</comment>
<dbReference type="KEGG" id="dbc:MFMK1_003219"/>
<feature type="transmembrane region" description="Helical" evidence="7">
    <location>
        <begin position="224"/>
        <end position="243"/>
    </location>
</feature>
<dbReference type="AlphaFoldDB" id="A0AAU0USV2"/>
<feature type="transmembrane region" description="Helical" evidence="7">
    <location>
        <begin position="7"/>
        <end position="27"/>
    </location>
</feature>
<dbReference type="InterPro" id="IPR000620">
    <property type="entry name" value="EamA_dom"/>
</dbReference>
<feature type="transmembrane region" description="Helical" evidence="7">
    <location>
        <begin position="72"/>
        <end position="93"/>
    </location>
</feature>
<keyword evidence="10" id="KW-1185">Reference proteome</keyword>
<gene>
    <name evidence="9" type="ORF">MFMK1_003219</name>
</gene>
<evidence type="ECO:0000256" key="1">
    <source>
        <dbReference type="ARBA" id="ARBA00004651"/>
    </source>
</evidence>
<accession>A0AAU0USV2</accession>
<dbReference type="PANTHER" id="PTHR32322:SF18">
    <property type="entry name" value="S-ADENOSYLMETHIONINE_S-ADENOSYLHOMOCYSTEINE TRANSPORTER"/>
    <property type="match status" value="1"/>
</dbReference>
<dbReference type="Proteomes" id="UP001329915">
    <property type="component" value="Chromosome"/>
</dbReference>
<evidence type="ECO:0000256" key="7">
    <source>
        <dbReference type="SAM" id="Phobius"/>
    </source>
</evidence>
<evidence type="ECO:0000256" key="4">
    <source>
        <dbReference type="ARBA" id="ARBA00022692"/>
    </source>
</evidence>
<dbReference type="Gene3D" id="1.10.3730.20">
    <property type="match status" value="1"/>
</dbReference>
<feature type="transmembrane region" description="Helical" evidence="7">
    <location>
        <begin position="125"/>
        <end position="143"/>
    </location>
</feature>
<evidence type="ECO:0000259" key="8">
    <source>
        <dbReference type="Pfam" id="PF00892"/>
    </source>
</evidence>
<dbReference type="RefSeq" id="WP_366922746.1">
    <property type="nucleotide sequence ID" value="NZ_CP121694.1"/>
</dbReference>
<keyword evidence="4 7" id="KW-0812">Transmembrane</keyword>
<feature type="transmembrane region" description="Helical" evidence="7">
    <location>
        <begin position="155"/>
        <end position="173"/>
    </location>
</feature>
<feature type="transmembrane region" description="Helical" evidence="7">
    <location>
        <begin position="39"/>
        <end position="60"/>
    </location>
</feature>
<feature type="domain" description="EamA" evidence="8">
    <location>
        <begin position="154"/>
        <end position="297"/>
    </location>
</feature>
<keyword evidence="3" id="KW-1003">Cell membrane</keyword>